<accession>A0ABZ3FUZ7</accession>
<dbReference type="InterPro" id="IPR057705">
    <property type="entry name" value="DUF7945"/>
</dbReference>
<dbReference type="Proteomes" id="UP001442841">
    <property type="component" value="Chromosome"/>
</dbReference>
<evidence type="ECO:0000313" key="2">
    <source>
        <dbReference type="Proteomes" id="UP001442841"/>
    </source>
</evidence>
<dbReference type="NCBIfam" id="NF047838">
    <property type="entry name" value="SCO4402_fam"/>
    <property type="match status" value="1"/>
</dbReference>
<dbReference type="Pfam" id="PF25656">
    <property type="entry name" value="DUF7945"/>
    <property type="match status" value="1"/>
</dbReference>
<evidence type="ECO:0000313" key="1">
    <source>
        <dbReference type="EMBL" id="XAN08642.1"/>
    </source>
</evidence>
<keyword evidence="2" id="KW-1185">Reference proteome</keyword>
<reference evidence="1 2" key="1">
    <citation type="submission" date="2024-04" db="EMBL/GenBank/DDBJ databases">
        <title>Isolation of an actinomycete strain from pig manure.</title>
        <authorList>
            <person name="Gong T."/>
            <person name="Yu Z."/>
            <person name="An M."/>
            <person name="Wei C."/>
            <person name="Yang W."/>
            <person name="Liu L."/>
        </authorList>
    </citation>
    <scope>NUCLEOTIDE SEQUENCE [LARGE SCALE GENOMIC DNA]</scope>
    <source>
        <strain evidence="1 2">ZF39</strain>
    </source>
</reference>
<sequence>MSEIKFPYMRAEVIAALRSLADPVHQRSRWGVVEEGVNYYDDLDLNVHILYDDTQVLPDPESAVPNLLYDSEVSALLAVNAVLGQMIQQLGDQPDSEYLADSRWPAVVEAAIEALSIMETNDGIESG</sequence>
<proteinExistence type="predicted"/>
<protein>
    <submittedName>
        <fullName evidence="1">Uncharacterized protein</fullName>
    </submittedName>
</protein>
<dbReference type="RefSeq" id="WP_425310067.1">
    <property type="nucleotide sequence ID" value="NZ_CP154795.1"/>
</dbReference>
<gene>
    <name evidence="1" type="ORF">AADG42_15465</name>
</gene>
<name>A0ABZ3FUZ7_9ACTN</name>
<organism evidence="1 2">
    <name type="scientific">Ammonicoccus fulvus</name>
    <dbReference type="NCBI Taxonomy" id="3138240"/>
    <lineage>
        <taxon>Bacteria</taxon>
        <taxon>Bacillati</taxon>
        <taxon>Actinomycetota</taxon>
        <taxon>Actinomycetes</taxon>
        <taxon>Propionibacteriales</taxon>
        <taxon>Propionibacteriaceae</taxon>
        <taxon>Ammonicoccus</taxon>
    </lineage>
</organism>
<dbReference type="EMBL" id="CP154795">
    <property type="protein sequence ID" value="XAN08642.1"/>
    <property type="molecule type" value="Genomic_DNA"/>
</dbReference>